<organism evidence="3 4">
    <name type="scientific">Flavobacterium caeni</name>
    <dbReference type="NCBI Taxonomy" id="490189"/>
    <lineage>
        <taxon>Bacteria</taxon>
        <taxon>Pseudomonadati</taxon>
        <taxon>Bacteroidota</taxon>
        <taxon>Flavobacteriia</taxon>
        <taxon>Flavobacteriales</taxon>
        <taxon>Flavobacteriaceae</taxon>
        <taxon>Flavobacterium</taxon>
    </lineage>
</organism>
<proteinExistence type="predicted"/>
<accession>A0A1G5FQR5</accession>
<evidence type="ECO:0000256" key="1">
    <source>
        <dbReference type="SAM" id="MobiDB-lite"/>
    </source>
</evidence>
<keyword evidence="2" id="KW-0732">Signal</keyword>
<dbReference type="EMBL" id="FMVF01000005">
    <property type="protein sequence ID" value="SCY41477.1"/>
    <property type="molecule type" value="Genomic_DNA"/>
</dbReference>
<feature type="region of interest" description="Disordered" evidence="1">
    <location>
        <begin position="29"/>
        <end position="51"/>
    </location>
</feature>
<dbReference type="PROSITE" id="PS51257">
    <property type="entry name" value="PROKAR_LIPOPROTEIN"/>
    <property type="match status" value="1"/>
</dbReference>
<dbReference type="STRING" id="490189.SAMN02927903_01371"/>
<gene>
    <name evidence="3" type="ORF">SAMN02927903_01371</name>
</gene>
<evidence type="ECO:0000256" key="2">
    <source>
        <dbReference type="SAM" id="SignalP"/>
    </source>
</evidence>
<protein>
    <submittedName>
        <fullName evidence="3">Uncharacterized protein</fullName>
    </submittedName>
</protein>
<feature type="signal peptide" evidence="2">
    <location>
        <begin position="1"/>
        <end position="21"/>
    </location>
</feature>
<dbReference type="AlphaFoldDB" id="A0A1G5FQR5"/>
<dbReference type="RefSeq" id="WP_170826806.1">
    <property type="nucleotide sequence ID" value="NZ_FMVF01000005.1"/>
</dbReference>
<keyword evidence="4" id="KW-1185">Reference proteome</keyword>
<feature type="compositionally biased region" description="Polar residues" evidence="1">
    <location>
        <begin position="32"/>
        <end position="44"/>
    </location>
</feature>
<sequence>MKSTNFFRTVLAMFCILLALGCATNKIKGTASDKSGTNGATNGTGKIAKGL</sequence>
<dbReference type="Proteomes" id="UP000199354">
    <property type="component" value="Unassembled WGS sequence"/>
</dbReference>
<feature type="chain" id="PRO_5011643070" evidence="2">
    <location>
        <begin position="22"/>
        <end position="51"/>
    </location>
</feature>
<reference evidence="3 4" key="1">
    <citation type="submission" date="2016-10" db="EMBL/GenBank/DDBJ databases">
        <authorList>
            <person name="de Groot N.N."/>
        </authorList>
    </citation>
    <scope>NUCLEOTIDE SEQUENCE [LARGE SCALE GENOMIC DNA]</scope>
    <source>
        <strain evidence="3 4">CGMCC 1.7031</strain>
    </source>
</reference>
<evidence type="ECO:0000313" key="4">
    <source>
        <dbReference type="Proteomes" id="UP000199354"/>
    </source>
</evidence>
<name>A0A1G5FQR5_9FLAO</name>
<evidence type="ECO:0000313" key="3">
    <source>
        <dbReference type="EMBL" id="SCY41477.1"/>
    </source>
</evidence>